<feature type="DNA-binding region" description="H-T-H motif" evidence="5">
    <location>
        <begin position="29"/>
        <end position="48"/>
    </location>
</feature>
<dbReference type="SUPFAM" id="SSF55961">
    <property type="entry name" value="Bet v1-like"/>
    <property type="match status" value="1"/>
</dbReference>
<dbReference type="EMBL" id="JAGSOV010000039">
    <property type="protein sequence ID" value="MCO1656999.1"/>
    <property type="molecule type" value="Genomic_DNA"/>
</dbReference>
<gene>
    <name evidence="7" type="ORF">KDL28_18215</name>
</gene>
<dbReference type="PANTHER" id="PTHR30055:SF234">
    <property type="entry name" value="HTH-TYPE TRANSCRIPTIONAL REGULATOR BETI"/>
    <property type="match status" value="1"/>
</dbReference>
<evidence type="ECO:0000259" key="6">
    <source>
        <dbReference type="PROSITE" id="PS50977"/>
    </source>
</evidence>
<dbReference type="Pfam" id="PF08327">
    <property type="entry name" value="AHSA1"/>
    <property type="match status" value="1"/>
</dbReference>
<organism evidence="7 8">
    <name type="scientific">Pseudonocardia humida</name>
    <dbReference type="NCBI Taxonomy" id="2800819"/>
    <lineage>
        <taxon>Bacteria</taxon>
        <taxon>Bacillati</taxon>
        <taxon>Actinomycetota</taxon>
        <taxon>Actinomycetes</taxon>
        <taxon>Pseudonocardiales</taxon>
        <taxon>Pseudonocardiaceae</taxon>
        <taxon>Pseudonocardia</taxon>
    </lineage>
</organism>
<dbReference type="Gene3D" id="1.10.357.10">
    <property type="entry name" value="Tetracycline Repressor, domain 2"/>
    <property type="match status" value="1"/>
</dbReference>
<evidence type="ECO:0000256" key="3">
    <source>
        <dbReference type="ARBA" id="ARBA00023125"/>
    </source>
</evidence>
<dbReference type="InterPro" id="IPR013538">
    <property type="entry name" value="ASHA1/2-like_C"/>
</dbReference>
<dbReference type="Proteomes" id="UP001165283">
    <property type="component" value="Unassembled WGS sequence"/>
</dbReference>
<evidence type="ECO:0000256" key="2">
    <source>
        <dbReference type="ARBA" id="ARBA00023015"/>
    </source>
</evidence>
<dbReference type="InterPro" id="IPR023393">
    <property type="entry name" value="START-like_dom_sf"/>
</dbReference>
<comment type="caution">
    <text evidence="7">The sequence shown here is derived from an EMBL/GenBank/DDBJ whole genome shotgun (WGS) entry which is preliminary data.</text>
</comment>
<dbReference type="Pfam" id="PF00440">
    <property type="entry name" value="TetR_N"/>
    <property type="match status" value="1"/>
</dbReference>
<evidence type="ECO:0000313" key="7">
    <source>
        <dbReference type="EMBL" id="MCO1656999.1"/>
    </source>
</evidence>
<reference evidence="7" key="1">
    <citation type="submission" date="2021-04" db="EMBL/GenBank/DDBJ databases">
        <title>Pseudonocardia sp. nov., isolated from sandy soil of mangrove forest.</title>
        <authorList>
            <person name="Zan Z."/>
            <person name="Huang R."/>
            <person name="Liu W."/>
        </authorList>
    </citation>
    <scope>NUCLEOTIDE SEQUENCE</scope>
    <source>
        <strain evidence="7">S2-4</strain>
    </source>
</reference>
<keyword evidence="4" id="KW-0804">Transcription</keyword>
<evidence type="ECO:0000256" key="5">
    <source>
        <dbReference type="PROSITE-ProRule" id="PRU00335"/>
    </source>
</evidence>
<evidence type="ECO:0000256" key="1">
    <source>
        <dbReference type="ARBA" id="ARBA00006817"/>
    </source>
</evidence>
<evidence type="ECO:0000256" key="4">
    <source>
        <dbReference type="ARBA" id="ARBA00023163"/>
    </source>
</evidence>
<accession>A0ABT1A294</accession>
<sequence length="356" mass="39439">MGSENSKTRSRLLDATEQLMLEKGYAEVGIRSLARAAGVAPGLVLYYFRTLDDLLLAVLRRRADEELQRRRSGLADRHPLRALWDFGARSTGTTLLMEFIALGNHREVIGREIARYAEELRRLQLDALTRHCADHGLDPDELPPLVAVVLLTSISQGLVMERAIGMTTGHEETLALVERHMRRFDGGPTATPLDATHRLPYGHDQLVAARRSAVGFPDRIERTVEIAHPPQRVWTAITTAEGLAAWFGHEAGIDLRPGGAAWMKWDDGAATEMRVERVEEPTVFGFTWRINGLPEDDLRRTYVEFTLEPTGAGTRLTVVESGFAQLPADAHSAAFGGNTDGWRRELGELVAHLDAA</sequence>
<keyword evidence="2" id="KW-0805">Transcription regulation</keyword>
<proteinExistence type="inferred from homology"/>
<feature type="domain" description="HTH tetR-type" evidence="6">
    <location>
        <begin position="6"/>
        <end position="66"/>
    </location>
</feature>
<dbReference type="InterPro" id="IPR009057">
    <property type="entry name" value="Homeodomain-like_sf"/>
</dbReference>
<protein>
    <submittedName>
        <fullName evidence="7">SRPBCC domain-containing protein</fullName>
    </submittedName>
</protein>
<name>A0ABT1A294_9PSEU</name>
<dbReference type="Gene3D" id="3.30.530.20">
    <property type="match status" value="1"/>
</dbReference>
<dbReference type="InterPro" id="IPR001647">
    <property type="entry name" value="HTH_TetR"/>
</dbReference>
<comment type="similarity">
    <text evidence="1">Belongs to the AHA1 family.</text>
</comment>
<keyword evidence="8" id="KW-1185">Reference proteome</keyword>
<dbReference type="PRINTS" id="PR00455">
    <property type="entry name" value="HTHTETR"/>
</dbReference>
<evidence type="ECO:0000313" key="8">
    <source>
        <dbReference type="Proteomes" id="UP001165283"/>
    </source>
</evidence>
<dbReference type="PANTHER" id="PTHR30055">
    <property type="entry name" value="HTH-TYPE TRANSCRIPTIONAL REGULATOR RUTR"/>
    <property type="match status" value="1"/>
</dbReference>
<dbReference type="InterPro" id="IPR050109">
    <property type="entry name" value="HTH-type_TetR-like_transc_reg"/>
</dbReference>
<dbReference type="SUPFAM" id="SSF46689">
    <property type="entry name" value="Homeodomain-like"/>
    <property type="match status" value="1"/>
</dbReference>
<keyword evidence="3 5" id="KW-0238">DNA-binding</keyword>
<dbReference type="PROSITE" id="PS50977">
    <property type="entry name" value="HTH_TETR_2"/>
    <property type="match status" value="1"/>
</dbReference>